<evidence type="ECO:0000256" key="1">
    <source>
        <dbReference type="PROSITE-ProRule" id="PRU00122"/>
    </source>
</evidence>
<sequence>MKLSYINDRPVCLFNYKHAVNMDAKQPHLTIPEVSEVSDYYDGTGYRMAFVKGPAKKKKRFFKFHTNSRETDALLFYIGNEGVRAATLFSALSIDSLFVRDEQPVRVSLGFRTTDTHGALLRSSSQRSSSALDLQLSLDDGYVVFDSNNHKLKSQEGYSDGKWHYLTAVQRPTGPHFSLDVKTKSSRGLILHVAGRGVVPLLALYMANGKVKMSLGQNRIIQHKRKSNDGNWHRVKLSVERSTFHLLVDGVRVTDGHLPNNEGSSLELHNPVYLGSDLKSTAMKGHNIPMNSVIGCIRDFKINEEAVGEPGANHKTSPCLDGAAEMGTYFGGGHLILDNHFTVGPHFVLSFELRPQYLTGLLFHAQSEKASLNVFLMENEVGVKVHDGTGAVSVSVTPRESLCDGKFHVVTVSKQHDVVRLVVDSVSEEKAFPITSTSHSKTLLGSLSVGGTTKYSRVPVSSPFVGCLRNVKIDGKPLAFLTESRVVDPVRINRCPKDE</sequence>
<feature type="domain" description="Laminin G" evidence="2">
    <location>
        <begin position="142"/>
        <end position="319"/>
    </location>
</feature>
<dbReference type="PROSITE" id="PS50025">
    <property type="entry name" value="LAM_G_DOMAIN"/>
    <property type="match status" value="2"/>
</dbReference>
<name>A0A6A4TF57_SCOMX</name>
<comment type="caution">
    <text evidence="3">The sequence shown here is derived from an EMBL/GenBank/DDBJ whole genome shotgun (WGS) entry which is preliminary data.</text>
</comment>
<dbReference type="PANTHER" id="PTHR15036:SF85">
    <property type="entry name" value="SP2353, ISOFORM A"/>
    <property type="match status" value="1"/>
</dbReference>
<evidence type="ECO:0000259" key="2">
    <source>
        <dbReference type="PROSITE" id="PS50025"/>
    </source>
</evidence>
<dbReference type="SMART" id="SM00282">
    <property type="entry name" value="LamG"/>
    <property type="match status" value="2"/>
</dbReference>
<dbReference type="InterPro" id="IPR050372">
    <property type="entry name" value="Neurexin-related_CASP"/>
</dbReference>
<evidence type="ECO:0000313" key="3">
    <source>
        <dbReference type="EMBL" id="KAF0042390.1"/>
    </source>
</evidence>
<protein>
    <recommendedName>
        <fullName evidence="2">Laminin G domain-containing protein</fullName>
    </recommendedName>
</protein>
<dbReference type="EMBL" id="VEVO01000005">
    <property type="protein sequence ID" value="KAF0042390.1"/>
    <property type="molecule type" value="Genomic_DNA"/>
</dbReference>
<dbReference type="GO" id="GO:0016020">
    <property type="term" value="C:membrane"/>
    <property type="evidence" value="ECO:0007669"/>
    <property type="project" value="UniProtKB-SubCell"/>
</dbReference>
<accession>A0A6A4TF57</accession>
<organism evidence="3 4">
    <name type="scientific">Scophthalmus maximus</name>
    <name type="common">Turbot</name>
    <name type="synonym">Psetta maxima</name>
    <dbReference type="NCBI Taxonomy" id="52904"/>
    <lineage>
        <taxon>Eukaryota</taxon>
        <taxon>Metazoa</taxon>
        <taxon>Chordata</taxon>
        <taxon>Craniata</taxon>
        <taxon>Vertebrata</taxon>
        <taxon>Euteleostomi</taxon>
        <taxon>Actinopterygii</taxon>
        <taxon>Neopterygii</taxon>
        <taxon>Teleostei</taxon>
        <taxon>Neoteleostei</taxon>
        <taxon>Acanthomorphata</taxon>
        <taxon>Carangaria</taxon>
        <taxon>Pleuronectiformes</taxon>
        <taxon>Pleuronectoidei</taxon>
        <taxon>Scophthalmidae</taxon>
        <taxon>Scophthalmus</taxon>
    </lineage>
</organism>
<feature type="domain" description="Laminin G" evidence="2">
    <location>
        <begin position="324"/>
        <end position="495"/>
    </location>
</feature>
<comment type="caution">
    <text evidence="1">Lacks conserved residue(s) required for the propagation of feature annotation.</text>
</comment>
<dbReference type="Proteomes" id="UP000438429">
    <property type="component" value="Unassembled WGS sequence"/>
</dbReference>
<evidence type="ECO:0000313" key="4">
    <source>
        <dbReference type="Proteomes" id="UP000438429"/>
    </source>
</evidence>
<dbReference type="InterPro" id="IPR001791">
    <property type="entry name" value="Laminin_G"/>
</dbReference>
<dbReference type="InterPro" id="IPR013320">
    <property type="entry name" value="ConA-like_dom_sf"/>
</dbReference>
<dbReference type="AlphaFoldDB" id="A0A6A4TF57"/>
<dbReference type="Gene3D" id="2.60.120.200">
    <property type="match status" value="3"/>
</dbReference>
<proteinExistence type="predicted"/>
<gene>
    <name evidence="3" type="ORF">F2P81_005922</name>
</gene>
<reference evidence="3 4" key="1">
    <citation type="submission" date="2019-06" db="EMBL/GenBank/DDBJ databases">
        <title>Draft genomes of female and male turbot (Scophthalmus maximus).</title>
        <authorList>
            <person name="Xu H."/>
            <person name="Xu X.-W."/>
            <person name="Shao C."/>
            <person name="Chen S."/>
        </authorList>
    </citation>
    <scope>NUCLEOTIDE SEQUENCE [LARGE SCALE GENOMIC DNA]</scope>
    <source>
        <strain evidence="3">Ysfricsl-2016a</strain>
        <tissue evidence="3">Blood</tissue>
    </source>
</reference>
<dbReference type="Pfam" id="PF02210">
    <property type="entry name" value="Laminin_G_2"/>
    <property type="match status" value="2"/>
</dbReference>
<dbReference type="CDD" id="cd00110">
    <property type="entry name" value="LamG"/>
    <property type="match status" value="2"/>
</dbReference>
<dbReference type="PANTHER" id="PTHR15036">
    <property type="entry name" value="PIKACHURIN-LIKE PROTEIN"/>
    <property type="match status" value="1"/>
</dbReference>
<dbReference type="SUPFAM" id="SSF49899">
    <property type="entry name" value="Concanavalin A-like lectins/glucanases"/>
    <property type="match status" value="3"/>
</dbReference>